<proteinExistence type="predicted"/>
<evidence type="ECO:0000313" key="1">
    <source>
        <dbReference type="EMBL" id="EFK60119.1"/>
    </source>
</evidence>
<accession>D7VGE4</accession>
<dbReference type="AlphaFoldDB" id="D7VGE4"/>
<gene>
    <name evidence="1" type="ORF">HMPREF0766_10063</name>
</gene>
<dbReference type="HOGENOM" id="CLU_2345250_0_0_10"/>
<name>D7VGE4_SPHSI</name>
<dbReference type="Proteomes" id="UP000006258">
    <property type="component" value="Unassembled WGS sequence"/>
</dbReference>
<dbReference type="STRING" id="525373.HMPREF0766_10063"/>
<comment type="caution">
    <text evidence="1">The sequence shown here is derived from an EMBL/GenBank/DDBJ whole genome shotgun (WGS) entry which is preliminary data.</text>
</comment>
<sequence length="97" mass="11026">MSTSKFDKIIKGMENVTGNAQKCKFGETIVSFGGEKFSLFDFGTVSDTKHGAIYLGTSKEGTEYTWSKDGLYETPKVRSINYLKNEYSEVVKYYNYK</sequence>
<organism evidence="1 2">
    <name type="scientific">Sphingobacterium spiritivorum ATCC 33861</name>
    <dbReference type="NCBI Taxonomy" id="525373"/>
    <lineage>
        <taxon>Bacteria</taxon>
        <taxon>Pseudomonadati</taxon>
        <taxon>Bacteroidota</taxon>
        <taxon>Sphingobacteriia</taxon>
        <taxon>Sphingobacteriales</taxon>
        <taxon>Sphingobacteriaceae</taxon>
        <taxon>Sphingobacterium</taxon>
    </lineage>
</organism>
<reference evidence="1" key="1">
    <citation type="submission" date="2010-07" db="EMBL/GenBank/DDBJ databases">
        <authorList>
            <person name="Muzny D."/>
            <person name="Qin X."/>
            <person name="Buhay C."/>
            <person name="Dugan-Rocha S."/>
            <person name="Ding Y."/>
            <person name="Chen G."/>
            <person name="Hawes A."/>
            <person name="Holder M."/>
            <person name="Jhangiani S."/>
            <person name="Johnson A."/>
            <person name="Khan Z."/>
            <person name="Li Z."/>
            <person name="Liu W."/>
            <person name="Liu X."/>
            <person name="Perez L."/>
            <person name="Shen H."/>
            <person name="Wang Q."/>
            <person name="Watt J."/>
            <person name="Xi L."/>
            <person name="Xin Y."/>
            <person name="Zhou J."/>
            <person name="Deng J."/>
            <person name="Jiang H."/>
            <person name="Liu Y."/>
            <person name="Qu J."/>
            <person name="Song X.-Z."/>
            <person name="Zhang L."/>
            <person name="Villasana D."/>
            <person name="Johnson A."/>
            <person name="Liu J."/>
            <person name="Liyanage D."/>
            <person name="Lorensuhewa L."/>
            <person name="Robinson T."/>
            <person name="Song A."/>
            <person name="Song B.-B."/>
            <person name="Dinh H."/>
            <person name="Thornton R."/>
            <person name="Coyle M."/>
            <person name="Francisco L."/>
            <person name="Jackson L."/>
            <person name="Javaid M."/>
            <person name="Korchina V."/>
            <person name="Kovar C."/>
            <person name="Mata R."/>
            <person name="Mathew T."/>
            <person name="Ngo R."/>
            <person name="Nguyen L."/>
            <person name="Nguyen N."/>
            <person name="Okwuonu G."/>
            <person name="Ongeri F."/>
            <person name="Pham C."/>
            <person name="Simmons D."/>
            <person name="Wilczek-Boney K."/>
            <person name="Hale W."/>
            <person name="Jakkamsetti A."/>
            <person name="Pham P."/>
            <person name="Ruth R."/>
            <person name="San Lucas F."/>
            <person name="Warren J."/>
            <person name="Zhang J."/>
            <person name="Zhao Z."/>
            <person name="Zhou C."/>
            <person name="Zhu D."/>
            <person name="Lee S."/>
            <person name="Bess C."/>
            <person name="Blankenburg K."/>
            <person name="Forbes L."/>
            <person name="Fu Q."/>
            <person name="Gubbala S."/>
            <person name="Hirani K."/>
            <person name="Jayaseelan J.C."/>
            <person name="Lara F."/>
            <person name="Munidasa M."/>
            <person name="Palculict T."/>
            <person name="Patil S."/>
            <person name="Pu L.-L."/>
            <person name="Saada N."/>
            <person name="Tang L."/>
            <person name="Weissenberger G."/>
            <person name="Zhu Y."/>
            <person name="Hemphill L."/>
            <person name="Shang Y."/>
            <person name="Youmans B."/>
            <person name="Ayvaz T."/>
            <person name="Ross M."/>
            <person name="Santibanez J."/>
            <person name="Aqrawi P."/>
            <person name="Gross S."/>
            <person name="Joshi V."/>
            <person name="Fowler G."/>
            <person name="Nazareth L."/>
            <person name="Reid J."/>
            <person name="Worley K."/>
            <person name="Petrosino J."/>
            <person name="Highlander S."/>
            <person name="Gibbs R."/>
        </authorList>
    </citation>
    <scope>NUCLEOTIDE SEQUENCE [LARGE SCALE GENOMIC DNA]</scope>
    <source>
        <strain evidence="1">ATCC 33861</strain>
    </source>
</reference>
<keyword evidence="2" id="KW-1185">Reference proteome</keyword>
<dbReference type="EMBL" id="ACHA02000001">
    <property type="protein sequence ID" value="EFK60119.1"/>
    <property type="molecule type" value="Genomic_DNA"/>
</dbReference>
<evidence type="ECO:0000313" key="2">
    <source>
        <dbReference type="Proteomes" id="UP000006258"/>
    </source>
</evidence>
<protein>
    <submittedName>
        <fullName evidence="1">Uncharacterized protein</fullName>
    </submittedName>
</protein>
<dbReference type="RefSeq" id="WP_003001979.1">
    <property type="nucleotide sequence ID" value="NZ_GL379778.1"/>
</dbReference>